<dbReference type="PANTHER" id="PTHR43600:SF2">
    <property type="entry name" value="F420-NON-REDUCING HYDROGENASE VHU SUBUNIT A"/>
    <property type="match status" value="1"/>
</dbReference>
<dbReference type="EMBL" id="BART01000484">
    <property type="protein sequence ID" value="GAG72858.1"/>
    <property type="molecule type" value="Genomic_DNA"/>
</dbReference>
<dbReference type="GO" id="GO:0016151">
    <property type="term" value="F:nickel cation binding"/>
    <property type="evidence" value="ECO:0007669"/>
    <property type="project" value="InterPro"/>
</dbReference>
<keyword evidence="5" id="KW-0560">Oxidoreductase</keyword>
<dbReference type="PROSITE" id="PS00507">
    <property type="entry name" value="NI_HGENASE_L_1"/>
    <property type="match status" value="1"/>
</dbReference>
<evidence type="ECO:0000256" key="5">
    <source>
        <dbReference type="ARBA" id="ARBA00023002"/>
    </source>
</evidence>
<keyword evidence="3" id="KW-0533">Nickel</keyword>
<gene>
    <name evidence="6" type="ORF">S01H4_02276</name>
</gene>
<dbReference type="AlphaFoldDB" id="X1AK01"/>
<dbReference type="InterPro" id="IPR029014">
    <property type="entry name" value="NiFe-Hase_large"/>
</dbReference>
<organism evidence="6">
    <name type="scientific">marine sediment metagenome</name>
    <dbReference type="NCBI Taxonomy" id="412755"/>
    <lineage>
        <taxon>unclassified sequences</taxon>
        <taxon>metagenomes</taxon>
        <taxon>ecological metagenomes</taxon>
    </lineage>
</organism>
<keyword evidence="4" id="KW-0479">Metal-binding</keyword>
<dbReference type="InterPro" id="IPR001501">
    <property type="entry name" value="Ni-dep_hyd_lsu"/>
</dbReference>
<evidence type="ECO:0000256" key="4">
    <source>
        <dbReference type="ARBA" id="ARBA00022723"/>
    </source>
</evidence>
<evidence type="ECO:0000256" key="2">
    <source>
        <dbReference type="ARBA" id="ARBA00009292"/>
    </source>
</evidence>
<protein>
    <recommendedName>
        <fullName evidence="7">Ni/Fe hydrogenase subunit alpha</fullName>
    </recommendedName>
</protein>
<accession>X1AK01</accession>
<evidence type="ECO:0000313" key="6">
    <source>
        <dbReference type="EMBL" id="GAG72858.1"/>
    </source>
</evidence>
<evidence type="ECO:0000256" key="3">
    <source>
        <dbReference type="ARBA" id="ARBA00022596"/>
    </source>
</evidence>
<dbReference type="InterPro" id="IPR018194">
    <property type="entry name" value="Ni-dep_hyd_lsu_Ni_BS"/>
</dbReference>
<sequence>MGKKITIEPITRIEGHAKVTIHLDDEGNVEKALFHVNQFRGFEKFCEGRLYFEMPQITPRICGICPVSHHLASAKACDEIIGVDIPKTGKLLRD</sequence>
<evidence type="ECO:0000256" key="1">
    <source>
        <dbReference type="ARBA" id="ARBA00001967"/>
    </source>
</evidence>
<dbReference type="PANTHER" id="PTHR43600">
    <property type="entry name" value="COENZYME F420 HYDROGENASE, SUBUNIT ALPHA"/>
    <property type="match status" value="1"/>
</dbReference>
<evidence type="ECO:0008006" key="7">
    <source>
        <dbReference type="Google" id="ProtNLM"/>
    </source>
</evidence>
<name>X1AK01_9ZZZZ</name>
<proteinExistence type="inferred from homology"/>
<comment type="cofactor">
    <cofactor evidence="1">
        <name>Ni(2+)</name>
        <dbReference type="ChEBI" id="CHEBI:49786"/>
    </cofactor>
</comment>
<reference evidence="6" key="1">
    <citation type="journal article" date="2014" name="Front. Microbiol.">
        <title>High frequency of phylogenetically diverse reductive dehalogenase-homologous genes in deep subseafloor sedimentary metagenomes.</title>
        <authorList>
            <person name="Kawai M."/>
            <person name="Futagami T."/>
            <person name="Toyoda A."/>
            <person name="Takaki Y."/>
            <person name="Nishi S."/>
            <person name="Hori S."/>
            <person name="Arai W."/>
            <person name="Tsubouchi T."/>
            <person name="Morono Y."/>
            <person name="Uchiyama I."/>
            <person name="Ito T."/>
            <person name="Fujiyama A."/>
            <person name="Inagaki F."/>
            <person name="Takami H."/>
        </authorList>
    </citation>
    <scope>NUCLEOTIDE SEQUENCE</scope>
    <source>
        <strain evidence="6">Expedition CK06-06</strain>
    </source>
</reference>
<dbReference type="Pfam" id="PF00374">
    <property type="entry name" value="NiFeSe_Hases"/>
    <property type="match status" value="1"/>
</dbReference>
<dbReference type="SUPFAM" id="SSF56762">
    <property type="entry name" value="HydB/Nqo4-like"/>
    <property type="match status" value="1"/>
</dbReference>
<dbReference type="Gene3D" id="1.10.645.10">
    <property type="entry name" value="Cytochrome-c3 Hydrogenase, chain B"/>
    <property type="match status" value="1"/>
</dbReference>
<comment type="similarity">
    <text evidence="2">Belongs to the [NiFe]/[NiFeSe] hydrogenase large subunit family.</text>
</comment>
<comment type="caution">
    <text evidence="6">The sequence shown here is derived from an EMBL/GenBank/DDBJ whole genome shotgun (WGS) entry which is preliminary data.</text>
</comment>
<dbReference type="GO" id="GO:0008901">
    <property type="term" value="F:ferredoxin hydrogenase activity"/>
    <property type="evidence" value="ECO:0007669"/>
    <property type="project" value="InterPro"/>
</dbReference>